<evidence type="ECO:0000313" key="3">
    <source>
        <dbReference type="EMBL" id="TDD15300.1"/>
    </source>
</evidence>
<feature type="region of interest" description="Disordered" evidence="1">
    <location>
        <begin position="40"/>
        <end position="133"/>
    </location>
</feature>
<evidence type="ECO:0000256" key="2">
    <source>
        <dbReference type="SAM" id="SignalP"/>
    </source>
</evidence>
<accession>A0A4R4WN32</accession>
<feature type="signal peptide" evidence="2">
    <location>
        <begin position="1"/>
        <end position="26"/>
    </location>
</feature>
<dbReference type="EMBL" id="SMKP01000128">
    <property type="protein sequence ID" value="TDD15300.1"/>
    <property type="molecule type" value="Genomic_DNA"/>
</dbReference>
<evidence type="ECO:0000313" key="4">
    <source>
        <dbReference type="Proteomes" id="UP000294543"/>
    </source>
</evidence>
<dbReference type="Proteomes" id="UP000294543">
    <property type="component" value="Unassembled WGS sequence"/>
</dbReference>
<organism evidence="3 4">
    <name type="scientific">Nonomuraea diastatica</name>
    <dbReference type="NCBI Taxonomy" id="1848329"/>
    <lineage>
        <taxon>Bacteria</taxon>
        <taxon>Bacillati</taxon>
        <taxon>Actinomycetota</taxon>
        <taxon>Actinomycetes</taxon>
        <taxon>Streptosporangiales</taxon>
        <taxon>Streptosporangiaceae</taxon>
        <taxon>Nonomuraea</taxon>
    </lineage>
</organism>
<name>A0A4R4WN32_9ACTN</name>
<dbReference type="RefSeq" id="WP_132515244.1">
    <property type="nucleotide sequence ID" value="NZ_SMKP01000128.1"/>
</dbReference>
<keyword evidence="4" id="KW-1185">Reference proteome</keyword>
<feature type="compositionally biased region" description="Basic and acidic residues" evidence="1">
    <location>
        <begin position="69"/>
        <end position="88"/>
    </location>
</feature>
<keyword evidence="2" id="KW-0732">Signal</keyword>
<protein>
    <submittedName>
        <fullName evidence="3">Uncharacterized protein</fullName>
    </submittedName>
</protein>
<dbReference type="AlphaFoldDB" id="A0A4R4WN32"/>
<reference evidence="3 4" key="1">
    <citation type="submission" date="2019-03" db="EMBL/GenBank/DDBJ databases">
        <title>Draft genome sequences of novel Actinobacteria.</title>
        <authorList>
            <person name="Sahin N."/>
            <person name="Ay H."/>
            <person name="Saygin H."/>
        </authorList>
    </citation>
    <scope>NUCLEOTIDE SEQUENCE [LARGE SCALE GENOMIC DNA]</scope>
    <source>
        <strain evidence="3 4">KC712</strain>
    </source>
</reference>
<comment type="caution">
    <text evidence="3">The sequence shown here is derived from an EMBL/GenBank/DDBJ whole genome shotgun (WGS) entry which is preliminary data.</text>
</comment>
<feature type="compositionally biased region" description="Basic residues" evidence="1">
    <location>
        <begin position="57"/>
        <end position="68"/>
    </location>
</feature>
<gene>
    <name evidence="3" type="ORF">E1294_34930</name>
</gene>
<feature type="chain" id="PRO_5020542664" evidence="2">
    <location>
        <begin position="27"/>
        <end position="133"/>
    </location>
</feature>
<dbReference type="OrthoDB" id="10008369at2"/>
<sequence length="133" mass="13984">MKRSKAGVLLLSPALIAALAVEPAVASDVSAASIVQNLTATTSTTMHSATEELAQPPRRRAKRRRYNQGRRDGFADGRNDCRSGRSHDLQTSGSGAYRRGFRDGYNEGFHSCTRPTPTPSPTTPAPGGGGGGT</sequence>
<proteinExistence type="predicted"/>
<evidence type="ECO:0000256" key="1">
    <source>
        <dbReference type="SAM" id="MobiDB-lite"/>
    </source>
</evidence>